<reference evidence="1 2" key="1">
    <citation type="journal article" date="2021" name="Nat. Commun.">
        <title>Genetic determinants of endophytism in the Arabidopsis root mycobiome.</title>
        <authorList>
            <person name="Mesny F."/>
            <person name="Miyauchi S."/>
            <person name="Thiergart T."/>
            <person name="Pickel B."/>
            <person name="Atanasova L."/>
            <person name="Karlsson M."/>
            <person name="Huettel B."/>
            <person name="Barry K.W."/>
            <person name="Haridas S."/>
            <person name="Chen C."/>
            <person name="Bauer D."/>
            <person name="Andreopoulos W."/>
            <person name="Pangilinan J."/>
            <person name="LaButti K."/>
            <person name="Riley R."/>
            <person name="Lipzen A."/>
            <person name="Clum A."/>
            <person name="Drula E."/>
            <person name="Henrissat B."/>
            <person name="Kohler A."/>
            <person name="Grigoriev I.V."/>
            <person name="Martin F.M."/>
            <person name="Hacquard S."/>
        </authorList>
    </citation>
    <scope>NUCLEOTIDE SEQUENCE [LARGE SCALE GENOMIC DNA]</scope>
    <source>
        <strain evidence="1 2">MPI-SDFR-AT-0079</strain>
    </source>
</reference>
<organism evidence="1 2">
    <name type="scientific">Chaetomium tenue</name>
    <dbReference type="NCBI Taxonomy" id="1854479"/>
    <lineage>
        <taxon>Eukaryota</taxon>
        <taxon>Fungi</taxon>
        <taxon>Dikarya</taxon>
        <taxon>Ascomycota</taxon>
        <taxon>Pezizomycotina</taxon>
        <taxon>Sordariomycetes</taxon>
        <taxon>Sordariomycetidae</taxon>
        <taxon>Sordariales</taxon>
        <taxon>Chaetomiaceae</taxon>
        <taxon>Chaetomium</taxon>
    </lineage>
</organism>
<sequence length="323" mass="35525">MSTDLMAYLNYMSTWDSESDDNINKVISEQQLFASVGSFSSDDAINAEFDTLTGLATTTFGLGMTAFAALEAAEAIERKVISDKSKELNEKLKTIDTDISARINKDVNLYVTQYKANNNLIASKAPKGLDTRRFRAILMQFMAQVHKAKGTIDIATFKQYAESARTLYNSAKINDVYDALDKLNLSDKSDDDVKQFIGFLKGLDFNSTALTIIRNVSIAIMAYKLNIANKKIANLAKEAGLEVPEVEESAFGMMDAVGKFVAVVAVVMSVVDTVLDILDIVDVVEQTKKMCDELDGSIKDSYKAYFDGITKASQQYNAAMDKA</sequence>
<protein>
    <submittedName>
        <fullName evidence="1">Uncharacterized protein</fullName>
    </submittedName>
</protein>
<keyword evidence="2" id="KW-1185">Reference proteome</keyword>
<dbReference type="Proteomes" id="UP000724584">
    <property type="component" value="Unassembled WGS sequence"/>
</dbReference>
<accession>A0ACB7P793</accession>
<evidence type="ECO:0000313" key="2">
    <source>
        <dbReference type="Proteomes" id="UP000724584"/>
    </source>
</evidence>
<name>A0ACB7P793_9PEZI</name>
<comment type="caution">
    <text evidence="1">The sequence shown here is derived from an EMBL/GenBank/DDBJ whole genome shotgun (WGS) entry which is preliminary data.</text>
</comment>
<evidence type="ECO:0000313" key="1">
    <source>
        <dbReference type="EMBL" id="KAH6632104.1"/>
    </source>
</evidence>
<dbReference type="EMBL" id="JAGIZQ010000004">
    <property type="protein sequence ID" value="KAH6632104.1"/>
    <property type="molecule type" value="Genomic_DNA"/>
</dbReference>
<proteinExistence type="predicted"/>
<gene>
    <name evidence="1" type="ORF">F5144DRAFT_649563</name>
</gene>